<dbReference type="InterPro" id="IPR050344">
    <property type="entry name" value="Peptidase_M1_aminopeptidases"/>
</dbReference>
<name>A0A1M5AA40_9BACT</name>
<feature type="chain" id="PRO_5012612394" description="Peptidase M1 membrane alanine aminopeptidase domain-containing protein" evidence="1">
    <location>
        <begin position="20"/>
        <end position="792"/>
    </location>
</feature>
<keyword evidence="1" id="KW-0732">Signal</keyword>
<evidence type="ECO:0000256" key="1">
    <source>
        <dbReference type="SAM" id="SignalP"/>
    </source>
</evidence>
<evidence type="ECO:0000313" key="4">
    <source>
        <dbReference type="Proteomes" id="UP000184368"/>
    </source>
</evidence>
<dbReference type="GO" id="GO:0070006">
    <property type="term" value="F:metalloaminopeptidase activity"/>
    <property type="evidence" value="ECO:0007669"/>
    <property type="project" value="TreeGrafter"/>
</dbReference>
<dbReference type="PANTHER" id="PTHR11533">
    <property type="entry name" value="PROTEASE M1 ZINC METALLOPROTEASE"/>
    <property type="match status" value="1"/>
</dbReference>
<reference evidence="3 4" key="1">
    <citation type="submission" date="2016-11" db="EMBL/GenBank/DDBJ databases">
        <authorList>
            <person name="Jaros S."/>
            <person name="Januszkiewicz K."/>
            <person name="Wedrychowicz H."/>
        </authorList>
    </citation>
    <scope>NUCLEOTIDE SEQUENCE [LARGE SCALE GENOMIC DNA]</scope>
    <source>
        <strain evidence="3 4">DSM 26897</strain>
    </source>
</reference>
<dbReference type="STRING" id="1302690.BUE76_09155"/>
<gene>
    <name evidence="3" type="ORF">SAMN05444008_106172</name>
</gene>
<dbReference type="Proteomes" id="UP000184368">
    <property type="component" value="Unassembled WGS sequence"/>
</dbReference>
<keyword evidence="4" id="KW-1185">Reference proteome</keyword>
<dbReference type="Gene3D" id="1.10.390.10">
    <property type="entry name" value="Neutral Protease Domain 2"/>
    <property type="match status" value="1"/>
</dbReference>
<accession>A0A1M5AA40</accession>
<dbReference type="GO" id="GO:0005737">
    <property type="term" value="C:cytoplasm"/>
    <property type="evidence" value="ECO:0007669"/>
    <property type="project" value="TreeGrafter"/>
</dbReference>
<dbReference type="AlphaFoldDB" id="A0A1M5AA40"/>
<dbReference type="Pfam" id="PF01433">
    <property type="entry name" value="Peptidase_M1"/>
    <property type="match status" value="1"/>
</dbReference>
<dbReference type="GO" id="GO:0005615">
    <property type="term" value="C:extracellular space"/>
    <property type="evidence" value="ECO:0007669"/>
    <property type="project" value="TreeGrafter"/>
</dbReference>
<protein>
    <recommendedName>
        <fullName evidence="2">Peptidase M1 membrane alanine aminopeptidase domain-containing protein</fullName>
    </recommendedName>
</protein>
<dbReference type="EMBL" id="FQUO01000006">
    <property type="protein sequence ID" value="SHF26906.1"/>
    <property type="molecule type" value="Genomic_DNA"/>
</dbReference>
<dbReference type="InterPro" id="IPR014782">
    <property type="entry name" value="Peptidase_M1_dom"/>
</dbReference>
<evidence type="ECO:0000259" key="2">
    <source>
        <dbReference type="Pfam" id="PF01433"/>
    </source>
</evidence>
<dbReference type="GO" id="GO:0043171">
    <property type="term" value="P:peptide catabolic process"/>
    <property type="evidence" value="ECO:0007669"/>
    <property type="project" value="TreeGrafter"/>
</dbReference>
<dbReference type="SUPFAM" id="SSF55486">
    <property type="entry name" value="Metalloproteases ('zincins'), catalytic domain"/>
    <property type="match status" value="1"/>
</dbReference>
<dbReference type="GO" id="GO:0016020">
    <property type="term" value="C:membrane"/>
    <property type="evidence" value="ECO:0007669"/>
    <property type="project" value="TreeGrafter"/>
</dbReference>
<dbReference type="RefSeq" id="WP_073042416.1">
    <property type="nucleotide sequence ID" value="NZ_FQUO01000006.1"/>
</dbReference>
<feature type="signal peptide" evidence="1">
    <location>
        <begin position="1"/>
        <end position="19"/>
    </location>
</feature>
<evidence type="ECO:0000313" key="3">
    <source>
        <dbReference type="EMBL" id="SHF26906.1"/>
    </source>
</evidence>
<dbReference type="GO" id="GO:0008270">
    <property type="term" value="F:zinc ion binding"/>
    <property type="evidence" value="ECO:0007669"/>
    <property type="project" value="InterPro"/>
</dbReference>
<dbReference type="PANTHER" id="PTHR11533:SF174">
    <property type="entry name" value="PUROMYCIN-SENSITIVE AMINOPEPTIDASE-RELATED"/>
    <property type="match status" value="1"/>
</dbReference>
<proteinExistence type="predicted"/>
<dbReference type="GO" id="GO:0042277">
    <property type="term" value="F:peptide binding"/>
    <property type="evidence" value="ECO:0007669"/>
    <property type="project" value="TreeGrafter"/>
</dbReference>
<dbReference type="OrthoDB" id="9814383at2"/>
<sequence length="792" mass="90352">MKKTLLACSMAFLTSGLLAQNTQNNPGSNHANKFEQLGGILPTPNEYRTASGAPGPKYWQQRADYDIKASLDEKALKLTGSETITYFNNSPDVLTYLWLQMDENEHSSTKNANYQSSNPLPRQTSAGMLQGMEDEKKDNGFGFNITRITDATGKTLRSVLNKTMMRVDLPAPLKPGQQFKLNIDWNYKITDRMAQGGRGGYEFFPEDKNYLFTMSQWYPRLAVYSDFQGWQHHQFTGRGEFALTFGNFKVAMTVPADHVVGSTGECQNYAQVLTPAQLARWTKAQTAKDVVEVVTLDEAKANEKEGTTASKTWVYTANNVRDFAWTSSRKFVWDAMPISVEGKKVMCMSFYGKEAYGLYRPYSTKAVAHTIKTYSNFTIPYPYPVAQSVEAANGMEYPMICFNYGRTEKDGTYSESTKYGMLGVIIHEVGHNFFPMIINSDERQWSWMDEGLNTFVEYLAEELWDNKFPTRRGPAFAITDYMKLPKDQLEPIMTNSENIIGFGPNAYAKPATGLNILRETIMGRELFDYSFKEYARRWAFKHPTPADLFRTLEDASAEDLDWFWRGWFYSTDVTDISLDSVRYAKADFNGTSPRFRDTTVMQPLAKPQVPTFDDISKVRNREDKNIRFQTDVDTSLRDFYWRYARGQEAYDSTRYPVAIPASLEPMDEATKAKFANKHFYELQFSNKGGLVMPLIIEWTFKDGSKEIDRIPAQVWRYNENKVTKSFMKDKEVASIKLDPMRETADINESNNSWGAATAEPSRFQVFKQKAGAVRGQSVGVNPMQKAQEKKGF</sequence>
<dbReference type="CDD" id="cd09604">
    <property type="entry name" value="M1_APN_like"/>
    <property type="match status" value="1"/>
</dbReference>
<organism evidence="3 4">
    <name type="scientific">Cnuella takakiae</name>
    <dbReference type="NCBI Taxonomy" id="1302690"/>
    <lineage>
        <taxon>Bacteria</taxon>
        <taxon>Pseudomonadati</taxon>
        <taxon>Bacteroidota</taxon>
        <taxon>Chitinophagia</taxon>
        <taxon>Chitinophagales</taxon>
        <taxon>Chitinophagaceae</taxon>
        <taxon>Cnuella</taxon>
    </lineage>
</organism>
<feature type="domain" description="Peptidase M1 membrane alanine aminopeptidase" evidence="2">
    <location>
        <begin position="367"/>
        <end position="567"/>
    </location>
</feature>
<dbReference type="InterPro" id="IPR027268">
    <property type="entry name" value="Peptidase_M4/M1_CTD_sf"/>
</dbReference>